<keyword evidence="3" id="KW-1185">Reference proteome</keyword>
<evidence type="ECO:0000313" key="3">
    <source>
        <dbReference type="Proteomes" id="UP000014760"/>
    </source>
</evidence>
<dbReference type="EMBL" id="KB307554">
    <property type="protein sequence ID" value="ELT98772.1"/>
    <property type="molecule type" value="Genomic_DNA"/>
</dbReference>
<gene>
    <name evidence="1" type="ORF">CAPTEDRAFT_191817</name>
</gene>
<reference evidence="1 3" key="2">
    <citation type="journal article" date="2013" name="Nature">
        <title>Insights into bilaterian evolution from three spiralian genomes.</title>
        <authorList>
            <person name="Simakov O."/>
            <person name="Marletaz F."/>
            <person name="Cho S.J."/>
            <person name="Edsinger-Gonzales E."/>
            <person name="Havlak P."/>
            <person name="Hellsten U."/>
            <person name="Kuo D.H."/>
            <person name="Larsson T."/>
            <person name="Lv J."/>
            <person name="Arendt D."/>
            <person name="Savage R."/>
            <person name="Osoegawa K."/>
            <person name="de Jong P."/>
            <person name="Grimwood J."/>
            <person name="Chapman J.A."/>
            <person name="Shapiro H."/>
            <person name="Aerts A."/>
            <person name="Otillar R.P."/>
            <person name="Terry A.Y."/>
            <person name="Boore J.L."/>
            <person name="Grigoriev I.V."/>
            <person name="Lindberg D.R."/>
            <person name="Seaver E.C."/>
            <person name="Weisblat D.A."/>
            <person name="Putnam N.H."/>
            <person name="Rokhsar D.S."/>
        </authorList>
    </citation>
    <scope>NUCLEOTIDE SEQUENCE</scope>
    <source>
        <strain evidence="1 3">I ESC-2004</strain>
    </source>
</reference>
<reference evidence="3" key="1">
    <citation type="submission" date="2012-12" db="EMBL/GenBank/DDBJ databases">
        <authorList>
            <person name="Hellsten U."/>
            <person name="Grimwood J."/>
            <person name="Chapman J.A."/>
            <person name="Shapiro H."/>
            <person name="Aerts A."/>
            <person name="Otillar R.P."/>
            <person name="Terry A.Y."/>
            <person name="Boore J.L."/>
            <person name="Simakov O."/>
            <person name="Marletaz F."/>
            <person name="Cho S.-J."/>
            <person name="Edsinger-Gonzales E."/>
            <person name="Havlak P."/>
            <person name="Kuo D.-H."/>
            <person name="Larsson T."/>
            <person name="Lv J."/>
            <person name="Arendt D."/>
            <person name="Savage R."/>
            <person name="Osoegawa K."/>
            <person name="de Jong P."/>
            <person name="Lindberg D.R."/>
            <person name="Seaver E.C."/>
            <person name="Weisblat D.A."/>
            <person name="Putnam N.H."/>
            <person name="Grigoriev I.V."/>
            <person name="Rokhsar D.S."/>
        </authorList>
    </citation>
    <scope>NUCLEOTIDE SEQUENCE</scope>
    <source>
        <strain evidence="3">I ESC-2004</strain>
    </source>
</reference>
<proteinExistence type="predicted"/>
<dbReference type="EnsemblMetazoa" id="CapteT191817">
    <property type="protein sequence ID" value="CapteP191817"/>
    <property type="gene ID" value="CapteG191817"/>
</dbReference>
<evidence type="ECO:0000313" key="1">
    <source>
        <dbReference type="EMBL" id="ELT98772.1"/>
    </source>
</evidence>
<protein>
    <submittedName>
        <fullName evidence="1 2">Uncharacterized protein</fullName>
    </submittedName>
</protein>
<dbReference type="EMBL" id="AMQN01001998">
    <property type="status" value="NOT_ANNOTATED_CDS"/>
    <property type="molecule type" value="Genomic_DNA"/>
</dbReference>
<sequence length="217" mass="24899">MGQIQYEPKSIGWAEINLGRNWAEVSLGRIRVYPIMVVGTGRITDNYKQHYLALDSVLMMYEFAIRAYLDLGKPNFVETPTRCLDDDAFPLDFDRLLEPEMSAPPAYYADCLEEWMQDGFRTISPVPGSIEKEKAPSAKETIRKKCSAPYSIKKISTESIRKISCVRVKAARQRQTPPQRSSFQCKRIPMNEIVDVPGAKIYRRKDKMIIMIVTPKK</sequence>
<evidence type="ECO:0000313" key="2">
    <source>
        <dbReference type="EnsemblMetazoa" id="CapteP191817"/>
    </source>
</evidence>
<organism evidence="1">
    <name type="scientific">Capitella teleta</name>
    <name type="common">Polychaete worm</name>
    <dbReference type="NCBI Taxonomy" id="283909"/>
    <lineage>
        <taxon>Eukaryota</taxon>
        <taxon>Metazoa</taxon>
        <taxon>Spiralia</taxon>
        <taxon>Lophotrochozoa</taxon>
        <taxon>Annelida</taxon>
        <taxon>Polychaeta</taxon>
        <taxon>Sedentaria</taxon>
        <taxon>Scolecida</taxon>
        <taxon>Capitellidae</taxon>
        <taxon>Capitella</taxon>
    </lineage>
</organism>
<name>R7TYS3_CAPTE</name>
<dbReference type="EMBL" id="AMQN01001999">
    <property type="status" value="NOT_ANNOTATED_CDS"/>
    <property type="molecule type" value="Genomic_DNA"/>
</dbReference>
<dbReference type="EMBL" id="AMQN01001997">
    <property type="status" value="NOT_ANNOTATED_CDS"/>
    <property type="molecule type" value="Genomic_DNA"/>
</dbReference>
<reference evidence="2" key="3">
    <citation type="submission" date="2015-06" db="UniProtKB">
        <authorList>
            <consortium name="EnsemblMetazoa"/>
        </authorList>
    </citation>
    <scope>IDENTIFICATION</scope>
</reference>
<dbReference type="HOGENOM" id="CLU_1273333_0_0_1"/>
<accession>R7TYS3</accession>
<dbReference type="AlphaFoldDB" id="R7TYS3"/>
<dbReference type="Proteomes" id="UP000014760">
    <property type="component" value="Unassembled WGS sequence"/>
</dbReference>